<dbReference type="Proteomes" id="UP000308600">
    <property type="component" value="Unassembled WGS sequence"/>
</dbReference>
<protein>
    <submittedName>
        <fullName evidence="1">Uncharacterized protein</fullName>
    </submittedName>
</protein>
<gene>
    <name evidence="1" type="ORF">BDN72DRAFT_771819</name>
</gene>
<proteinExistence type="predicted"/>
<reference evidence="1 2" key="1">
    <citation type="journal article" date="2019" name="Nat. Ecol. Evol.">
        <title>Megaphylogeny resolves global patterns of mushroom evolution.</title>
        <authorList>
            <person name="Varga T."/>
            <person name="Krizsan K."/>
            <person name="Foldi C."/>
            <person name="Dima B."/>
            <person name="Sanchez-Garcia M."/>
            <person name="Sanchez-Ramirez S."/>
            <person name="Szollosi G.J."/>
            <person name="Szarkandi J.G."/>
            <person name="Papp V."/>
            <person name="Albert L."/>
            <person name="Andreopoulos W."/>
            <person name="Angelini C."/>
            <person name="Antonin V."/>
            <person name="Barry K.W."/>
            <person name="Bougher N.L."/>
            <person name="Buchanan P."/>
            <person name="Buyck B."/>
            <person name="Bense V."/>
            <person name="Catcheside P."/>
            <person name="Chovatia M."/>
            <person name="Cooper J."/>
            <person name="Damon W."/>
            <person name="Desjardin D."/>
            <person name="Finy P."/>
            <person name="Geml J."/>
            <person name="Haridas S."/>
            <person name="Hughes K."/>
            <person name="Justo A."/>
            <person name="Karasinski D."/>
            <person name="Kautmanova I."/>
            <person name="Kiss B."/>
            <person name="Kocsube S."/>
            <person name="Kotiranta H."/>
            <person name="LaButti K.M."/>
            <person name="Lechner B.E."/>
            <person name="Liimatainen K."/>
            <person name="Lipzen A."/>
            <person name="Lukacs Z."/>
            <person name="Mihaltcheva S."/>
            <person name="Morgado L.N."/>
            <person name="Niskanen T."/>
            <person name="Noordeloos M.E."/>
            <person name="Ohm R.A."/>
            <person name="Ortiz-Santana B."/>
            <person name="Ovrebo C."/>
            <person name="Racz N."/>
            <person name="Riley R."/>
            <person name="Savchenko A."/>
            <person name="Shiryaev A."/>
            <person name="Soop K."/>
            <person name="Spirin V."/>
            <person name="Szebenyi C."/>
            <person name="Tomsovsky M."/>
            <person name="Tulloss R.E."/>
            <person name="Uehling J."/>
            <person name="Grigoriev I.V."/>
            <person name="Vagvolgyi C."/>
            <person name="Papp T."/>
            <person name="Martin F.M."/>
            <person name="Miettinen O."/>
            <person name="Hibbett D.S."/>
            <person name="Nagy L.G."/>
        </authorList>
    </citation>
    <scope>NUCLEOTIDE SEQUENCE [LARGE SCALE GENOMIC DNA]</scope>
    <source>
        <strain evidence="1 2">NL-1719</strain>
    </source>
</reference>
<evidence type="ECO:0000313" key="1">
    <source>
        <dbReference type="EMBL" id="TFK66553.1"/>
    </source>
</evidence>
<accession>A0ACD3ALH0</accession>
<keyword evidence="2" id="KW-1185">Reference proteome</keyword>
<sequence length="198" mass="21663">MSSPIQFSVDDTSPTIDYQPFADTLSTPSLGLGWNPYYSISGFSNALGTIGQGQSFHVTSLNGASLTIHWHGTGIQLLGNVTDASFVIILDGRLNQSTTFDPSNNILATYQALPDADHNITLQVVTPPIQNPPDSHTLFFDKALIIAAPPPDTPPKYARFSSTRQRVIHRSLRTEFLHFFTFLLLPSQPTGLPFHSNP</sequence>
<organism evidence="1 2">
    <name type="scientific">Pluteus cervinus</name>
    <dbReference type="NCBI Taxonomy" id="181527"/>
    <lineage>
        <taxon>Eukaryota</taxon>
        <taxon>Fungi</taxon>
        <taxon>Dikarya</taxon>
        <taxon>Basidiomycota</taxon>
        <taxon>Agaricomycotina</taxon>
        <taxon>Agaricomycetes</taxon>
        <taxon>Agaricomycetidae</taxon>
        <taxon>Agaricales</taxon>
        <taxon>Pluteineae</taxon>
        <taxon>Pluteaceae</taxon>
        <taxon>Pluteus</taxon>
    </lineage>
</organism>
<name>A0ACD3ALH0_9AGAR</name>
<dbReference type="EMBL" id="ML208402">
    <property type="protein sequence ID" value="TFK66553.1"/>
    <property type="molecule type" value="Genomic_DNA"/>
</dbReference>
<evidence type="ECO:0000313" key="2">
    <source>
        <dbReference type="Proteomes" id="UP000308600"/>
    </source>
</evidence>